<dbReference type="PANTHER" id="PTHR34236:SF1">
    <property type="entry name" value="DIMETHYL SULFOXIDE REDUCTASE TRANSCRIPTIONAL ACTIVATOR"/>
    <property type="match status" value="1"/>
</dbReference>
<keyword evidence="6" id="KW-1185">Reference proteome</keyword>
<reference evidence="6" key="1">
    <citation type="submission" date="2016-10" db="EMBL/GenBank/DDBJ databases">
        <authorList>
            <person name="Varghese N."/>
            <person name="Submissions S."/>
        </authorList>
    </citation>
    <scope>NUCLEOTIDE SEQUENCE [LARGE SCALE GENOMIC DNA]</scope>
    <source>
        <strain evidence="6">IBRC-M 10760</strain>
    </source>
</reference>
<name>A0A1G7N5P9_9EURY</name>
<feature type="domain" description="HTH bat-type" evidence="3">
    <location>
        <begin position="174"/>
        <end position="225"/>
    </location>
</feature>
<dbReference type="Proteomes" id="UP000199076">
    <property type="component" value="Unassembled WGS sequence"/>
</dbReference>
<organism evidence="5 6">
    <name type="scientific">Halorientalis regularis</name>
    <dbReference type="NCBI Taxonomy" id="660518"/>
    <lineage>
        <taxon>Archaea</taxon>
        <taxon>Methanobacteriati</taxon>
        <taxon>Methanobacteriota</taxon>
        <taxon>Stenosarchaea group</taxon>
        <taxon>Halobacteria</taxon>
        <taxon>Halobacteriales</taxon>
        <taxon>Haloarculaceae</taxon>
        <taxon>Halorientalis</taxon>
    </lineage>
</organism>
<dbReference type="InterPro" id="IPR056493">
    <property type="entry name" value="HVO_0513_N"/>
</dbReference>
<evidence type="ECO:0000256" key="1">
    <source>
        <dbReference type="ARBA" id="ARBA00023015"/>
    </source>
</evidence>
<evidence type="ECO:0000259" key="4">
    <source>
        <dbReference type="Pfam" id="PF24278"/>
    </source>
</evidence>
<accession>A0A1G7N5P9</accession>
<dbReference type="Pfam" id="PF04967">
    <property type="entry name" value="HTH_10"/>
    <property type="match status" value="1"/>
</dbReference>
<evidence type="ECO:0000313" key="5">
    <source>
        <dbReference type="EMBL" id="SDF69363.1"/>
    </source>
</evidence>
<feature type="domain" description="HVO-0513-like N-terminal" evidence="4">
    <location>
        <begin position="31"/>
        <end position="163"/>
    </location>
</feature>
<dbReference type="AlphaFoldDB" id="A0A1G7N5P9"/>
<dbReference type="Gene3D" id="1.10.10.10">
    <property type="entry name" value="Winged helix-like DNA-binding domain superfamily/Winged helix DNA-binding domain"/>
    <property type="match status" value="1"/>
</dbReference>
<proteinExistence type="predicted"/>
<protein>
    <submittedName>
        <fullName evidence="5">Predicted DNA binding protein, contains HTH domain</fullName>
    </submittedName>
</protein>
<dbReference type="EMBL" id="FNBK01000008">
    <property type="protein sequence ID" value="SDF69363.1"/>
    <property type="molecule type" value="Genomic_DNA"/>
</dbReference>
<evidence type="ECO:0000259" key="3">
    <source>
        <dbReference type="Pfam" id="PF04967"/>
    </source>
</evidence>
<sequence length="231" mass="25777">MTDGCVYVFDFSLVTMRYAQLVLTLLEPTSPTEAALAAADDISREQLHHLDLLDDGTATTLYEMSGNVDRVREITAADDALIDYQISAGTDRITVYAHFEPSEELTELLEFVRTSGLILDMPIEYTDDGRVRALVIGQADTFQAALANVPGTIDVELRQLGEYEPESERLYAQLTERQQETLLAALEVGYYRTPREATQRDVADYLDRSDGTVGEHLRKIEARILTAIAPQ</sequence>
<keyword evidence="2" id="KW-0804">Transcription</keyword>
<dbReference type="InterPro" id="IPR007050">
    <property type="entry name" value="HTH_bacterioopsin"/>
</dbReference>
<dbReference type="PANTHER" id="PTHR34236">
    <property type="entry name" value="DIMETHYL SULFOXIDE REDUCTASE TRANSCRIPTIONAL ACTIVATOR"/>
    <property type="match status" value="1"/>
</dbReference>
<evidence type="ECO:0000256" key="2">
    <source>
        <dbReference type="ARBA" id="ARBA00023163"/>
    </source>
</evidence>
<dbReference type="Pfam" id="PF24278">
    <property type="entry name" value="HVO_0513_N"/>
    <property type="match status" value="1"/>
</dbReference>
<evidence type="ECO:0000313" key="6">
    <source>
        <dbReference type="Proteomes" id="UP000199076"/>
    </source>
</evidence>
<gene>
    <name evidence="5" type="ORF">SAMN05216218_108191</name>
</gene>
<dbReference type="InterPro" id="IPR036388">
    <property type="entry name" value="WH-like_DNA-bd_sf"/>
</dbReference>
<keyword evidence="1" id="KW-0805">Transcription regulation</keyword>